<reference evidence="4" key="1">
    <citation type="journal article" date="2019" name="Int. J. Syst. Evol. Microbiol.">
        <title>The Global Catalogue of Microorganisms (GCM) 10K type strain sequencing project: providing services to taxonomists for standard genome sequencing and annotation.</title>
        <authorList>
            <consortium name="The Broad Institute Genomics Platform"/>
            <consortium name="The Broad Institute Genome Sequencing Center for Infectious Disease"/>
            <person name="Wu L."/>
            <person name="Ma J."/>
        </authorList>
    </citation>
    <scope>NUCLEOTIDE SEQUENCE [LARGE SCALE GENOMIC DNA]</scope>
    <source>
        <strain evidence="4">CCM 4481</strain>
    </source>
</reference>
<protein>
    <submittedName>
        <fullName evidence="3">Cytochrome P460 family protein</fullName>
    </submittedName>
</protein>
<proteinExistence type="predicted"/>
<name>A0ABV9C1Y4_9GAMM</name>
<evidence type="ECO:0000313" key="3">
    <source>
        <dbReference type="EMBL" id="MFC4526725.1"/>
    </source>
</evidence>
<dbReference type="Proteomes" id="UP001595961">
    <property type="component" value="Unassembled WGS sequence"/>
</dbReference>
<feature type="chain" id="PRO_5046477790" evidence="1">
    <location>
        <begin position="24"/>
        <end position="208"/>
    </location>
</feature>
<dbReference type="Pfam" id="PF16694">
    <property type="entry name" value="Cytochrome_P460"/>
    <property type="match status" value="1"/>
</dbReference>
<dbReference type="RefSeq" id="WP_266152472.1">
    <property type="nucleotide sequence ID" value="NZ_CP064028.1"/>
</dbReference>
<dbReference type="Gene3D" id="3.50.70.20">
    <property type="entry name" value="Cytochrome P460"/>
    <property type="match status" value="1"/>
</dbReference>
<dbReference type="InterPro" id="IPR032033">
    <property type="entry name" value="Cytochrome_P460"/>
</dbReference>
<dbReference type="CDD" id="cd20751">
    <property type="entry name" value="cyt_P460_Ne-like"/>
    <property type="match status" value="1"/>
</dbReference>
<evidence type="ECO:0000256" key="1">
    <source>
        <dbReference type="SAM" id="SignalP"/>
    </source>
</evidence>
<dbReference type="EMBL" id="JBHSGA010000016">
    <property type="protein sequence ID" value="MFC4526725.1"/>
    <property type="molecule type" value="Genomic_DNA"/>
</dbReference>
<accession>A0ABV9C1Y4</accession>
<organism evidence="3 4">
    <name type="scientific">Dyella halodurans</name>
    <dbReference type="NCBI Taxonomy" id="1920171"/>
    <lineage>
        <taxon>Bacteria</taxon>
        <taxon>Pseudomonadati</taxon>
        <taxon>Pseudomonadota</taxon>
        <taxon>Gammaproteobacteria</taxon>
        <taxon>Lysobacterales</taxon>
        <taxon>Rhodanobacteraceae</taxon>
        <taxon>Dyella</taxon>
    </lineage>
</organism>
<keyword evidence="4" id="KW-1185">Reference proteome</keyword>
<keyword evidence="1" id="KW-0732">Signal</keyword>
<gene>
    <name evidence="3" type="ORF">ACFO5W_08755</name>
</gene>
<feature type="domain" description="Cytochrome P460" evidence="2">
    <location>
        <begin position="46"/>
        <end position="175"/>
    </location>
</feature>
<evidence type="ECO:0000259" key="2">
    <source>
        <dbReference type="Pfam" id="PF16694"/>
    </source>
</evidence>
<dbReference type="InterPro" id="IPR038142">
    <property type="entry name" value="Cytochrome_P460_sp"/>
</dbReference>
<feature type="signal peptide" evidence="1">
    <location>
        <begin position="1"/>
        <end position="23"/>
    </location>
</feature>
<sequence>MVKAKVFRSLLLAMVLAAQTSVAISDDSVGYLHQPSYTTDGRLIPPADYREWVFLSSGLDMSYNEKAMASSEPVFDNVFVNPEAYRAFLKTGTWPDKTQFVLEVRGSSAKGSINHRGHFQSGAITGMEVHVKDTSRFQGGWAFFDIDGQSPAKQIPVTQACYSCHSAHGAVDTTFVQFYPTLLPIAEQHGTLSSAYLKEQAQVANTVH</sequence>
<comment type="caution">
    <text evidence="3">The sequence shown here is derived from an EMBL/GenBank/DDBJ whole genome shotgun (WGS) entry which is preliminary data.</text>
</comment>
<evidence type="ECO:0000313" key="4">
    <source>
        <dbReference type="Proteomes" id="UP001595961"/>
    </source>
</evidence>